<keyword evidence="1" id="KW-0998">Cell outer membrane</keyword>
<keyword evidence="3" id="KW-0675">Receptor</keyword>
<keyword evidence="1" id="KW-0813">Transport</keyword>
<keyword evidence="4" id="KW-1185">Reference proteome</keyword>
<dbReference type="SUPFAM" id="SSF56935">
    <property type="entry name" value="Porins"/>
    <property type="match status" value="1"/>
</dbReference>
<keyword evidence="1" id="KW-0812">Transmembrane</keyword>
<dbReference type="InterPro" id="IPR039426">
    <property type="entry name" value="TonB-dep_rcpt-like"/>
</dbReference>
<keyword evidence="1" id="KW-0472">Membrane</keyword>
<evidence type="ECO:0000256" key="1">
    <source>
        <dbReference type="PROSITE-ProRule" id="PRU01360"/>
    </source>
</evidence>
<dbReference type="PROSITE" id="PS52016">
    <property type="entry name" value="TONB_DEPENDENT_REC_3"/>
    <property type="match status" value="1"/>
</dbReference>
<accession>A0ABP9BPN1</accession>
<keyword evidence="1" id="KW-1134">Transmembrane beta strand</keyword>
<dbReference type="Pfam" id="PF07715">
    <property type="entry name" value="Plug"/>
    <property type="match status" value="1"/>
</dbReference>
<proteinExistence type="inferred from homology"/>
<dbReference type="Proteomes" id="UP001501411">
    <property type="component" value="Unassembled WGS sequence"/>
</dbReference>
<dbReference type="InterPro" id="IPR037066">
    <property type="entry name" value="Plug_dom_sf"/>
</dbReference>
<feature type="domain" description="TonB-dependent receptor plug" evidence="2">
    <location>
        <begin position="107"/>
        <end position="206"/>
    </location>
</feature>
<dbReference type="Gene3D" id="2.60.40.1120">
    <property type="entry name" value="Carboxypeptidase-like, regulatory domain"/>
    <property type="match status" value="1"/>
</dbReference>
<dbReference type="InterPro" id="IPR008969">
    <property type="entry name" value="CarboxyPept-like_regulatory"/>
</dbReference>
<dbReference type="NCBIfam" id="TIGR04056">
    <property type="entry name" value="OMP_RagA_SusC"/>
    <property type="match status" value="1"/>
</dbReference>
<comment type="subcellular location">
    <subcellularLocation>
        <location evidence="1">Cell outer membrane</location>
        <topology evidence="1">Multi-pass membrane protein</topology>
    </subcellularLocation>
</comment>
<protein>
    <submittedName>
        <fullName evidence="3">TonB-dependent receptor</fullName>
    </submittedName>
</protein>
<evidence type="ECO:0000313" key="4">
    <source>
        <dbReference type="Proteomes" id="UP001501411"/>
    </source>
</evidence>
<dbReference type="InterPro" id="IPR023996">
    <property type="entry name" value="TonB-dep_OMP_SusC/RagA"/>
</dbReference>
<dbReference type="NCBIfam" id="TIGR04057">
    <property type="entry name" value="SusC_RagA_signa"/>
    <property type="match status" value="1"/>
</dbReference>
<evidence type="ECO:0000259" key="2">
    <source>
        <dbReference type="Pfam" id="PF07715"/>
    </source>
</evidence>
<dbReference type="InterPro" id="IPR023997">
    <property type="entry name" value="TonB-dep_OMP_SusC/RagA_CS"/>
</dbReference>
<dbReference type="InterPro" id="IPR012910">
    <property type="entry name" value="Plug_dom"/>
</dbReference>
<evidence type="ECO:0000313" key="3">
    <source>
        <dbReference type="EMBL" id="GAA4798369.1"/>
    </source>
</evidence>
<dbReference type="Pfam" id="PF13715">
    <property type="entry name" value="CarbopepD_reg_2"/>
    <property type="match status" value="1"/>
</dbReference>
<sequence length="1014" mass="113142">MLVLFIAAKAQEASLITVKGQVVDQQGLPIIGASIVQKNVAGVGVSTNANGDFSLRVPGSATLTISYTGYKTVDYPLNNQQAVKITLEESTEQLDEIVIVGYGQQKKASVTGSVASIQSKELNTVKTPNVTNMLAGRLPGLRAVQRSGAPGDDGASVDIRGYGNMLVIVDGVQRDFAQINSNDIESISILKDAAAAVYGFKGANGVLLVTTKKGAESKPKIDYNGFAGIQKVTRYPKMMNAYEYASLYNEAILNVNPTATPAFTDEQLASYKNGGGTDWWNEMVRGTAPQMSHDVSVSGGNEKVSYFNSFGYLNQGGILRSGDWKFSRYNVRSNISMQVAKGFSVDLKLGGIFQDRNKPAEGDELFRQAQMAVPTFDVFANNNPDYWQAVGDKPNPVHTSYIDNAGYERRLRREFNSSVTLNWQLPWVEGLSAKAMLAYDYKNSEWKTWKKELSEYTYDAAADSYNEKVIRSLGSLESKMENYYMPTQQYSLNYNHTFGGKHDVGGMLLWEMYNDRKTSILGGRQYTIGLIDDIDYGDKVNQNTSGVSAETAHAGLVGRFNYAYAGKYLAELSFRYDGSYKFRSDNRWGFFPGLSLGWRISEENFFKESLPDFDNFKLRGSYAKVGDEGDFDAYQYLDGYNYSGGYVFGNQGLTLGLASRGMANPWLSWYESKIMNFGFETSYKNGLLTAEFDWFRRNRSGLPATRQGSLPTTFGQSMPQENLNSDINTGFELSLGHRGAVGEFKYNVSANFSTTRIKNDYVERTASTNQYDNWRNNSNDRYKDIRWGKKAIGQFTSYEDILNSPIQDNNGNKSLLPGDLKFEDVNHDGIIDDNDVQPIGHGSTPRMYYGLNIGAQFKGFDMTLFFQGAAGHDIYLSGDVLDPFIQQGLGNGFAFMMDRWHRADPTDPNSEWIPGTMPAARVSGFGDNRSNNTWSLHKADYLRLKTIEIGYTLPGKWLADKGIERLRVYLNCNNLLTFTNKDGLMQYIDPEADNSSLRYYPQMKTMNFGVNVSF</sequence>
<comment type="similarity">
    <text evidence="1">Belongs to the TonB-dependent receptor family.</text>
</comment>
<comment type="caution">
    <text evidence="3">The sequence shown here is derived from an EMBL/GenBank/DDBJ whole genome shotgun (WGS) entry which is preliminary data.</text>
</comment>
<name>A0ABP9BPN1_9SPHI</name>
<dbReference type="Gene3D" id="2.170.130.10">
    <property type="entry name" value="TonB-dependent receptor, plug domain"/>
    <property type="match status" value="1"/>
</dbReference>
<gene>
    <name evidence="3" type="ORF">GCM10023231_28890</name>
</gene>
<reference evidence="4" key="1">
    <citation type="journal article" date="2019" name="Int. J. Syst. Evol. Microbiol.">
        <title>The Global Catalogue of Microorganisms (GCM) 10K type strain sequencing project: providing services to taxonomists for standard genome sequencing and annotation.</title>
        <authorList>
            <consortium name="The Broad Institute Genomics Platform"/>
            <consortium name="The Broad Institute Genome Sequencing Center for Infectious Disease"/>
            <person name="Wu L."/>
            <person name="Ma J."/>
        </authorList>
    </citation>
    <scope>NUCLEOTIDE SEQUENCE [LARGE SCALE GENOMIC DNA]</scope>
    <source>
        <strain evidence="4">JCM 18200</strain>
    </source>
</reference>
<organism evidence="3 4">
    <name type="scientific">Olivibacter ginsenosidimutans</name>
    <dbReference type="NCBI Taxonomy" id="1176537"/>
    <lineage>
        <taxon>Bacteria</taxon>
        <taxon>Pseudomonadati</taxon>
        <taxon>Bacteroidota</taxon>
        <taxon>Sphingobacteriia</taxon>
        <taxon>Sphingobacteriales</taxon>
        <taxon>Sphingobacteriaceae</taxon>
        <taxon>Olivibacter</taxon>
    </lineage>
</organism>
<dbReference type="EMBL" id="BAABIQ010000039">
    <property type="protein sequence ID" value="GAA4798369.1"/>
    <property type="molecule type" value="Genomic_DNA"/>
</dbReference>
<dbReference type="SUPFAM" id="SSF49464">
    <property type="entry name" value="Carboxypeptidase regulatory domain-like"/>
    <property type="match status" value="1"/>
</dbReference>